<evidence type="ECO:0000313" key="4">
    <source>
        <dbReference type="Proteomes" id="UP001438008"/>
    </source>
</evidence>
<dbReference type="SUPFAM" id="SSF54523">
    <property type="entry name" value="Pili subunits"/>
    <property type="match status" value="1"/>
</dbReference>
<dbReference type="EMBL" id="JBBMFE010000001">
    <property type="protein sequence ID" value="MEQ2470913.1"/>
    <property type="molecule type" value="Genomic_DNA"/>
</dbReference>
<dbReference type="RefSeq" id="WP_349163250.1">
    <property type="nucleotide sequence ID" value="NZ_JBBMFE010000001.1"/>
</dbReference>
<sequence length="3267" mass="347497">MKNRRKGFTLTELTVVLVIMAIITAIAVPFFVKYWKIAEFRKNESNARTVYLAAESKLTWYRSSGQWEQFQREVKKNGEAAVFEEASKLNGRIYTITLDADSYQSPSEEGKLVLQLLDDSAYDKSFLNGAVAIEIDMESGEVYSAFYGTRCKGLNYAEKDADGYLTMKEREYESRQKRLLGYYSVEDTVNVAALDPVRLRITTISLLNSEKLTLNWSSNAKIKNAVSYELTFYKADDKTKLFSLMMSPNDMGTKGWDGKSGSTSEMASFTLLDKDGNEKGTWDFPVSQSPNGYSLVLDAMMSAEMLGTLDAKSGSGIEETESTSILRLANVASELGQNQNIYATVKATAYAGSDPRVKLTQEYRDSEVVASNTAQTLYGDETKGTSVEICTWRHLSNIRYRNQNGQVTYTLTAKNMDWAAVGTGLYSLQPEGGDSISKPCWSDNGSEVTDFPTIPQLSKDAVLKGEGDKTLLSNLQLGASSILDNKTADTIYGTGHDTGHDTSYLGLFAENNGKISDVTLADPRLKLTSNQEHPFTKLKGVGILAGRSEGTLRNITIEADKTAGTSAKAEGEDSDTVYVRLDETDGAKAAVGGIAGVLAKVTAAEPNEYQAVRFQIIKKLSMDGTMDVQLPAEDGDASSVRYGVGGIVGYAYLANEGEGITKLNTCENHADVTGNLFTGGIVGKLEGSTKNGKGLSEANHAAVASVAGSSSDGLILSSVLADADTFAGHYFGGITGYSYNAVLYDCETASGRAGGYSYDSAQQDKVLKGDYVGGIVGYGNYTILSNCETQKNGYVLGENYVGGIAGGLGNEVGSSIRNTEEVLVTTNRSYVIGKNYAGGITGINTKGVTLENCVNNGVAAATEKYAGGIVGYNEYEAKIQDCVSYLSDYDSSIYNMIVDKWKATGDYVGGIAGYNNGAITFDSASQKVMVKSVSGIVAGGSYVGGIAGFNDVQGILDAEYDLIGGRIHGDGDGVGGCFGLNASKSVLTSELVIKPRSVEGRYYVGGVIGANVVELNGQEVTANGLRAQNSLGVIRGQAFVGGVIGYQRTYGAGQIGAESGKPILKALAAAQKVGNQRLLPGLDDSHVPTAVQASADEGRLILTAAGNTDAAFTVDSNNIPIQAGYYAGGVLGYCERGSQLIIRNCRNAGNLSLYSRVGADDGVALGNYVKSREVNSAAPDGAASVKLHFVGGIVGVNLENQIIDHCSNTGNMSGCVGIGGIVGLNGGYIYNCALSGNFGNAGLNYLGGIASINIRTSQETKNYTDKSKTYTAGTIEDCRTEQGRTVTGKDCVGGIVSWNLTDGLVKNCASAANVTAAGNCAGGIAGRNSGLIELADASSDTAARTVQGSRGEGVGGVVGVNEAGGQLRISGGQNSQVVAAGSGLTVMGQSSVGGIIGINEGSLDNESTYLVSQVKLVRASKGNAGGVVGTSRGKITRAVNRSDDVRADEGPAGGITAVNESAITGCVNYGDVTSSAGYVGGIVAENKGTVADSRVNDTNGGTVTLIGRGKDEMGAVCALNEGTITGSMPVANVKLAGTASIFGGIAGRNKGTIADTELTYMPELSGSGSLTVGGAVGVNENKVNHITANGLNFEGFTNYRYLGGITGQNGPETDGDATAQAQVTASSYSGTITEGRSAAGNCYGGIAGINYAALHECTVAQIVMNIQGVYTATSTSTTEQKEALASHAGGVTGKNETNGSIENCVLTNNEKSSLTAGYGMLGGIAGFNKGSITGSGSNQTKAVLADTGDKKNAKVLDQINENVTKNGLTPITDYVNWQNNTDIENLSYSSGGKVTSGRLQIRMLSNGNLGGITAYNSTTGSLNSCVSGKWFLNNKSEAIGVGTGGIIGMNESEKDQEYLVNGAFVGRQIKTGSTNRFAGGIIGNQNNSTSSEWRLEYCVNYGMIYCYNSHYSGGIMGQWTGTGGTITNCRNYGSLQTTYGTAWIGASGGIVAQLYHAYENNEYNLIGCGNYGSIFTANGRKHTFSKEESDAGQTGANDSAGILGNITNYEATSPEKSQSYTVQILDCVNAPGVEIYSASMASGIFGFLSSDNPAGETIKKSTGNVVIRIERCRNFARVLKGAQFTAGIFGDRYGAEAWKNHTIVKDNYSVRMTTTYQSPNNSPIYSAQSSYSKSNGPGTISPESNRAHNYYMNGSDNGDHQFDDVSIGHGETVGSGTKIAYSMSEWLRGLHANPSAFMYDIDEEKYFVADITIGDSVSGTNGDYIDENNNIIQKSTGRKLGKILYYLEDTPYGYKDLENKSTVNVDDTVFVNARTSYRRLEGIKDNKLVAPKNVTASVEQGKIKVEITPSTLQEAGVDPSSTDPCDPFAYMVRLEDSEGHSYTHTLYTEAGSFELPADTELTGQLNVIVRAISMFDDVKDSDEVSGGSVLNPTLPDPDIRIQLIYTGPNNNNFAYQISLNNLDAYSAYDSWQTVVNIEREGNVVLTAENPVQQLPVKQNKNAIYQMTAQTTMNSGTTDIQASQVASTAVSLPGGEGIGKPEYQLATAFGNRLLNGSVTVSGTTLEDLTIEVSLTSSGAMTTPPIYRAELIGDWKDTNGSVQTDTVLAQTDILTVSRGTATGNFTALPEYVGDATNMRVRIWYAASGLGPVYTYDIGVDGDSADANYDMHQLLGVTEEEDGTRAEQWHNTNSTIWARRGSDAGYQFCDYAHETGTLFTWLPKPELVDADTGTRMTPDENGFYTFTWDPGLAATEEAHYQVSLTGIDADGREVIIPTDGYYKDDTSRTLYIDGSDWNYQSVKLKVTRIGVNTATTKQMGLSSTGSYLVKERLEAPGQPSVTNADENELNYQLSWAANLSEEGLKGYQAYIQTYGSDGSLTDAVALGGPVPADKSDVYTENVNLEVYAGQKVVIYLKAMAEENSQYLDSLPGVTTELTIPSRLAAPKVSWNARWQYDKQVPVTAAEFLNSLQINLSAERDSIPPAGSAYLLCAYIYNNQQDAENASLTNPGTYLAAYPVSYQENRVPVQMDVKSSIEYYHVLQNLSIDYAGKWIAFYARISSGSGSVSSAWTKAGQAFRLPYVKLDTPDISSDTVWTEVDAQVSDSPDIAGQPAKLPWEAEHTRINWSSVDGADVYEVTSTEKADVDLTRNIRIQESGDSVTVSQQWSGLSGYNVNDWSEAAVKKTDENTWRFDLAYPDVIAGDMAAHGYYDTPSGARSYYTVQETAALYATRNDDGTWSYSLELPDINKLTARDEAEDGSTVETTFPNESSRIVSKVTVRANVEANLSENPADQSDAYAASERAKVELK</sequence>
<organism evidence="3 4">
    <name type="scientific">Laedolimicola intestinihominis</name>
    <dbReference type="NCBI Taxonomy" id="3133166"/>
    <lineage>
        <taxon>Bacteria</taxon>
        <taxon>Bacillati</taxon>
        <taxon>Bacillota</taxon>
        <taxon>Clostridia</taxon>
        <taxon>Lachnospirales</taxon>
        <taxon>Lachnospiraceae</taxon>
        <taxon>Laedolimicola</taxon>
    </lineage>
</organism>
<keyword evidence="2" id="KW-0472">Membrane</keyword>
<name>A0ABV1FC05_9FIRM</name>
<dbReference type="InterPro" id="IPR012902">
    <property type="entry name" value="N_methyl_site"/>
</dbReference>
<feature type="region of interest" description="Disordered" evidence="1">
    <location>
        <begin position="3245"/>
        <end position="3267"/>
    </location>
</feature>
<feature type="transmembrane region" description="Helical" evidence="2">
    <location>
        <begin position="12"/>
        <end position="32"/>
    </location>
</feature>
<dbReference type="NCBIfam" id="TIGR02532">
    <property type="entry name" value="IV_pilin_GFxxxE"/>
    <property type="match status" value="1"/>
</dbReference>
<dbReference type="Proteomes" id="UP001438008">
    <property type="component" value="Unassembled WGS sequence"/>
</dbReference>
<dbReference type="Gene3D" id="3.30.700.10">
    <property type="entry name" value="Glycoprotein, Type 4 Pilin"/>
    <property type="match status" value="1"/>
</dbReference>
<keyword evidence="2" id="KW-0812">Transmembrane</keyword>
<evidence type="ECO:0000256" key="1">
    <source>
        <dbReference type="SAM" id="MobiDB-lite"/>
    </source>
</evidence>
<feature type="region of interest" description="Disordered" evidence="1">
    <location>
        <begin position="2121"/>
        <end position="2147"/>
    </location>
</feature>
<evidence type="ECO:0000256" key="2">
    <source>
        <dbReference type="SAM" id="Phobius"/>
    </source>
</evidence>
<accession>A0ABV1FC05</accession>
<reference evidence="3 4" key="1">
    <citation type="submission" date="2024-03" db="EMBL/GenBank/DDBJ databases">
        <title>Human intestinal bacterial collection.</title>
        <authorList>
            <person name="Pauvert C."/>
            <person name="Hitch T.C.A."/>
            <person name="Clavel T."/>
        </authorList>
    </citation>
    <scope>NUCLEOTIDE SEQUENCE [LARGE SCALE GENOMIC DNA]</scope>
    <source>
        <strain evidence="3 4">CLA-AA-H132</strain>
    </source>
</reference>
<protein>
    <submittedName>
        <fullName evidence="3">Type II secretion system protein</fullName>
    </submittedName>
</protein>
<gene>
    <name evidence="3" type="ORF">WMO29_00120</name>
</gene>
<dbReference type="InterPro" id="IPR045584">
    <property type="entry name" value="Pilin-like"/>
</dbReference>
<feature type="compositionally biased region" description="Polar residues" evidence="1">
    <location>
        <begin position="2121"/>
        <end position="2144"/>
    </location>
</feature>
<keyword evidence="2" id="KW-1133">Transmembrane helix</keyword>
<comment type="caution">
    <text evidence="3">The sequence shown here is derived from an EMBL/GenBank/DDBJ whole genome shotgun (WGS) entry which is preliminary data.</text>
</comment>
<evidence type="ECO:0000313" key="3">
    <source>
        <dbReference type="EMBL" id="MEQ2470913.1"/>
    </source>
</evidence>
<keyword evidence="4" id="KW-1185">Reference proteome</keyword>
<dbReference type="Gene3D" id="2.160.20.110">
    <property type="match status" value="6"/>
</dbReference>
<dbReference type="Pfam" id="PF07963">
    <property type="entry name" value="N_methyl"/>
    <property type="match status" value="1"/>
</dbReference>
<proteinExistence type="predicted"/>